<dbReference type="GO" id="GO:0006352">
    <property type="term" value="P:DNA-templated transcription initiation"/>
    <property type="evidence" value="ECO:0007669"/>
    <property type="project" value="UniProtKB-UniRule"/>
</dbReference>
<comment type="function">
    <text evidence="6">Sigma factors are initiation factors that promote the attachment of RNA polymerase to specific initiation sites and are then released.</text>
</comment>
<keyword evidence="5 6" id="KW-0804">Transcription</keyword>
<dbReference type="PIRSF" id="PIRSF038953">
    <property type="entry name" value="SigI"/>
    <property type="match status" value="1"/>
</dbReference>
<dbReference type="Proteomes" id="UP000095209">
    <property type="component" value="Unassembled WGS sequence"/>
</dbReference>
<sequence>MFPFLFISWIPKKNDSNINVEELVFEAQKGNDEIRNDLLEKYQPFIKKVISKVCQRYISESMDEYSVGLLAFNEAIDQYQANQGSKFLTFANMVIRRRVIDYIRKEQRHRQHYAWDYEENDKDVQYEESYIEQRTSIENYELKKQQEERLEQIMEYRDLLATFKISFDTLSKQCPKHWDARENAKQIAKLIAEDPEFVEYLMTKKRLPIRHLEKKVSCSRKTIERNRKYIIAVSLIHIGGFEALQSYIEPQKGGE</sequence>
<dbReference type="NCBIfam" id="TIGR02895">
    <property type="entry name" value="spore_sigI"/>
    <property type="match status" value="1"/>
</dbReference>
<dbReference type="InterPro" id="IPR014244">
    <property type="entry name" value="RNA_pol_sigma-I"/>
</dbReference>
<dbReference type="GO" id="GO:0003677">
    <property type="term" value="F:DNA binding"/>
    <property type="evidence" value="ECO:0007669"/>
    <property type="project" value="UniProtKB-UniRule"/>
</dbReference>
<feature type="domain" description="RNA polymerase sigma-70 region 2" evidence="7">
    <location>
        <begin position="38"/>
        <end position="108"/>
    </location>
</feature>
<dbReference type="InterPro" id="IPR007627">
    <property type="entry name" value="RNA_pol_sigma70_r2"/>
</dbReference>
<comment type="subunit">
    <text evidence="6">Interacts with RsgI.</text>
</comment>
<evidence type="ECO:0000256" key="1">
    <source>
        <dbReference type="ARBA" id="ARBA00022490"/>
    </source>
</evidence>
<organism evidence="8 9">
    <name type="scientific">Bacillus solimangrovi</name>
    <dbReference type="NCBI Taxonomy" id="1305675"/>
    <lineage>
        <taxon>Bacteria</taxon>
        <taxon>Bacillati</taxon>
        <taxon>Bacillota</taxon>
        <taxon>Bacilli</taxon>
        <taxon>Bacillales</taxon>
        <taxon>Bacillaceae</taxon>
        <taxon>Bacillus</taxon>
    </lineage>
</organism>
<feature type="short sequence motif" description="Polymerase core binding" evidence="6">
    <location>
        <begin position="63"/>
        <end position="76"/>
    </location>
</feature>
<dbReference type="PANTHER" id="PTHR30385:SF6">
    <property type="entry name" value="RNA POLYMERASE SIGMA FACTOR SIGI"/>
    <property type="match status" value="1"/>
</dbReference>
<keyword evidence="1 6" id="KW-0963">Cytoplasm</keyword>
<dbReference type="GO" id="GO:0005737">
    <property type="term" value="C:cytoplasm"/>
    <property type="evidence" value="ECO:0007669"/>
    <property type="project" value="UniProtKB-SubCell"/>
</dbReference>
<dbReference type="PANTHER" id="PTHR30385">
    <property type="entry name" value="SIGMA FACTOR F FLAGELLAR"/>
    <property type="match status" value="1"/>
</dbReference>
<comment type="similarity">
    <text evidence="6">Belongs to the sigma-70 factor family. SigI subfamily.</text>
</comment>
<evidence type="ECO:0000313" key="9">
    <source>
        <dbReference type="Proteomes" id="UP000095209"/>
    </source>
</evidence>
<evidence type="ECO:0000256" key="4">
    <source>
        <dbReference type="ARBA" id="ARBA00023125"/>
    </source>
</evidence>
<evidence type="ECO:0000256" key="2">
    <source>
        <dbReference type="ARBA" id="ARBA00023015"/>
    </source>
</evidence>
<comment type="subcellular location">
    <subcellularLocation>
        <location evidence="6">Cytoplasm</location>
    </subcellularLocation>
</comment>
<protein>
    <recommendedName>
        <fullName evidence="6">RNA polymerase sigma factor SigI</fullName>
    </recommendedName>
</protein>
<keyword evidence="6" id="KW-0346">Stress response</keyword>
<dbReference type="GO" id="GO:0016987">
    <property type="term" value="F:sigma factor activity"/>
    <property type="evidence" value="ECO:0007669"/>
    <property type="project" value="UniProtKB-UniRule"/>
</dbReference>
<dbReference type="RefSeq" id="WP_069717819.1">
    <property type="nucleotide sequence ID" value="NZ_MJEH01000033.1"/>
</dbReference>
<keyword evidence="2 6" id="KW-0805">Transcription regulation</keyword>
<evidence type="ECO:0000259" key="7">
    <source>
        <dbReference type="Pfam" id="PF04542"/>
    </source>
</evidence>
<feature type="DNA-binding region" description="H-T-H motif" evidence="6">
    <location>
        <begin position="209"/>
        <end position="228"/>
    </location>
</feature>
<proteinExistence type="inferred from homology"/>
<gene>
    <name evidence="6" type="primary">sigI</name>
    <name evidence="8" type="ORF">BFG57_03160</name>
</gene>
<reference evidence="8 9" key="1">
    <citation type="submission" date="2016-08" db="EMBL/GenBank/DDBJ databases">
        <title>Genome of Bacillus solimangrovi GH2-4.</title>
        <authorList>
            <person name="Lim S."/>
            <person name="Kim B.-C."/>
        </authorList>
    </citation>
    <scope>NUCLEOTIDE SEQUENCE [LARGE SCALE GENOMIC DNA]</scope>
    <source>
        <strain evidence="8 9">GH2-4</strain>
    </source>
</reference>
<dbReference type="InterPro" id="IPR014284">
    <property type="entry name" value="RNA_pol_sigma-70_dom"/>
</dbReference>
<dbReference type="AlphaFoldDB" id="A0A1E5LDV9"/>
<dbReference type="NCBIfam" id="TIGR02937">
    <property type="entry name" value="sigma70-ECF"/>
    <property type="match status" value="1"/>
</dbReference>
<dbReference type="Pfam" id="PF04542">
    <property type="entry name" value="Sigma70_r2"/>
    <property type="match status" value="1"/>
</dbReference>
<dbReference type="HAMAP" id="MF_02064">
    <property type="entry name" value="Sigma70_SigI"/>
    <property type="match status" value="1"/>
</dbReference>
<name>A0A1E5LDV9_9BACI</name>
<dbReference type="EMBL" id="MJEH01000033">
    <property type="protein sequence ID" value="OEH92278.1"/>
    <property type="molecule type" value="Genomic_DNA"/>
</dbReference>
<comment type="caution">
    <text evidence="8">The sequence shown here is derived from an EMBL/GenBank/DDBJ whole genome shotgun (WGS) entry which is preliminary data.</text>
</comment>
<evidence type="ECO:0000256" key="3">
    <source>
        <dbReference type="ARBA" id="ARBA00023082"/>
    </source>
</evidence>
<dbReference type="InterPro" id="IPR013325">
    <property type="entry name" value="RNA_pol_sigma_r2"/>
</dbReference>
<evidence type="ECO:0000313" key="8">
    <source>
        <dbReference type="EMBL" id="OEH92278.1"/>
    </source>
</evidence>
<accession>A0A1E5LDV9</accession>
<evidence type="ECO:0000256" key="6">
    <source>
        <dbReference type="HAMAP-Rule" id="MF_02064"/>
    </source>
</evidence>
<evidence type="ECO:0000256" key="5">
    <source>
        <dbReference type="ARBA" id="ARBA00023163"/>
    </source>
</evidence>
<keyword evidence="4 6" id="KW-0238">DNA-binding</keyword>
<dbReference type="OrthoDB" id="3190733at2"/>
<dbReference type="Gene3D" id="1.10.1740.10">
    <property type="match status" value="1"/>
</dbReference>
<comment type="activity regulation">
    <text evidence="6">Negatively regulated by the anti-sigma-I factor RsgI.</text>
</comment>
<dbReference type="SUPFAM" id="SSF88946">
    <property type="entry name" value="Sigma2 domain of RNA polymerase sigma factors"/>
    <property type="match status" value="1"/>
</dbReference>
<keyword evidence="9" id="KW-1185">Reference proteome</keyword>
<dbReference type="STRING" id="1305675.BFG57_03160"/>
<keyword evidence="3 6" id="KW-0731">Sigma factor</keyword>